<feature type="active site" description="Proton acceptor" evidence="4">
    <location>
        <position position="211"/>
    </location>
</feature>
<dbReference type="RefSeq" id="WP_136911371.1">
    <property type="nucleotide sequence ID" value="NZ_SUMD01000010.1"/>
</dbReference>
<dbReference type="EMBL" id="SUMD01000010">
    <property type="protein sequence ID" value="TJZ75806.1"/>
    <property type="molecule type" value="Genomic_DNA"/>
</dbReference>
<accession>A0ABY2RIK2</accession>
<feature type="domain" description="PNPLA" evidence="5">
    <location>
        <begin position="7"/>
        <end position="224"/>
    </location>
</feature>
<dbReference type="PROSITE" id="PS51635">
    <property type="entry name" value="PNPLA"/>
    <property type="match status" value="1"/>
</dbReference>
<comment type="caution">
    <text evidence="6">The sequence shown here is derived from an EMBL/GenBank/DDBJ whole genome shotgun (WGS) entry which is preliminary data.</text>
</comment>
<dbReference type="InterPro" id="IPR002641">
    <property type="entry name" value="PNPLA_dom"/>
</dbReference>
<keyword evidence="2 4" id="KW-0442">Lipid degradation</keyword>
<gene>
    <name evidence="6" type="ORF">FCG67_19655</name>
</gene>
<evidence type="ECO:0000256" key="1">
    <source>
        <dbReference type="ARBA" id="ARBA00022801"/>
    </source>
</evidence>
<proteinExistence type="predicted"/>
<name>A0ABY2RIK2_9NOCA</name>
<feature type="active site" description="Nucleophile" evidence="4">
    <location>
        <position position="44"/>
    </location>
</feature>
<protein>
    <submittedName>
        <fullName evidence="6">Phospholipase</fullName>
    </submittedName>
</protein>
<reference evidence="6 7" key="1">
    <citation type="submission" date="2019-04" db="EMBL/GenBank/DDBJ databases">
        <title>Rhodococcus oryzae sp. nov., a novel actinomycete isolated from rhizosphere soil of rice (Oryza sativa L.).</title>
        <authorList>
            <person name="Li C."/>
        </authorList>
    </citation>
    <scope>NUCLEOTIDE SEQUENCE [LARGE SCALE GENOMIC DNA]</scope>
    <source>
        <strain evidence="6 7">NEAU-CX67</strain>
    </source>
</reference>
<feature type="short sequence motif" description="GXGXXG" evidence="4">
    <location>
        <begin position="11"/>
        <end position="16"/>
    </location>
</feature>
<keyword evidence="7" id="KW-1185">Reference proteome</keyword>
<dbReference type="SUPFAM" id="SSF52151">
    <property type="entry name" value="FabD/lysophospholipase-like"/>
    <property type="match status" value="1"/>
</dbReference>
<dbReference type="PANTHER" id="PTHR14226:SF57">
    <property type="entry name" value="BLR7027 PROTEIN"/>
    <property type="match status" value="1"/>
</dbReference>
<dbReference type="Pfam" id="PF01734">
    <property type="entry name" value="Patatin"/>
    <property type="match status" value="1"/>
</dbReference>
<dbReference type="InterPro" id="IPR016035">
    <property type="entry name" value="Acyl_Trfase/lysoPLipase"/>
</dbReference>
<keyword evidence="1 4" id="KW-0378">Hydrolase</keyword>
<dbReference type="InterPro" id="IPR050301">
    <property type="entry name" value="NTE"/>
</dbReference>
<sequence length="385" mass="41000">MAERIGLVVAGAGARGAFEAGAMATLAKRMVADNTRPSILVGTSAGALNVVGLGGLFDLGVVRASDELARRWGLFRLDDVFEPVNSVVGSGLRYLAQIAGIPVRLPSLLDTDPLRDTLRRMLPWDRLHENIAAGTIGAVAVTATSVATRGTVVFVERNSSVDLPLYDASRNITYVDTMLTVDHVLASAAVPALFRPVHVPDSHGWSGWYVDGGLLLNTPLKPAIDFGADLLGVVATHPPTWPTGFPSEQPTHTGKPDVFGAAALSMRAMLADRMIEDLRAIERRNEYARVCPETGRQISFVFAGPSLDQAGEIAALADRIFNEQFACLRGTQNPSLWALARLIGGEAADRGDLLSFLFFDPAFTEAAAELGRAVELVESGREAGS</sequence>
<dbReference type="PANTHER" id="PTHR14226">
    <property type="entry name" value="NEUROPATHY TARGET ESTERASE/SWISS CHEESE D.MELANOGASTER"/>
    <property type="match status" value="1"/>
</dbReference>
<organism evidence="6 7">
    <name type="scientific">Rhodococcus oryzae</name>
    <dbReference type="NCBI Taxonomy" id="2571143"/>
    <lineage>
        <taxon>Bacteria</taxon>
        <taxon>Bacillati</taxon>
        <taxon>Actinomycetota</taxon>
        <taxon>Actinomycetes</taxon>
        <taxon>Mycobacteriales</taxon>
        <taxon>Nocardiaceae</taxon>
        <taxon>Rhodococcus</taxon>
    </lineage>
</organism>
<evidence type="ECO:0000256" key="4">
    <source>
        <dbReference type="PROSITE-ProRule" id="PRU01161"/>
    </source>
</evidence>
<dbReference type="Gene3D" id="3.40.1090.10">
    <property type="entry name" value="Cytosolic phospholipase A2 catalytic domain"/>
    <property type="match status" value="1"/>
</dbReference>
<feature type="short sequence motif" description="GXSXG" evidence="4">
    <location>
        <begin position="42"/>
        <end position="46"/>
    </location>
</feature>
<feature type="short sequence motif" description="DGA/G" evidence="4">
    <location>
        <begin position="211"/>
        <end position="213"/>
    </location>
</feature>
<evidence type="ECO:0000313" key="6">
    <source>
        <dbReference type="EMBL" id="TJZ75806.1"/>
    </source>
</evidence>
<dbReference type="Proteomes" id="UP000305109">
    <property type="component" value="Unassembled WGS sequence"/>
</dbReference>
<evidence type="ECO:0000313" key="7">
    <source>
        <dbReference type="Proteomes" id="UP000305109"/>
    </source>
</evidence>
<keyword evidence="3 4" id="KW-0443">Lipid metabolism</keyword>
<evidence type="ECO:0000256" key="2">
    <source>
        <dbReference type="ARBA" id="ARBA00022963"/>
    </source>
</evidence>
<evidence type="ECO:0000256" key="3">
    <source>
        <dbReference type="ARBA" id="ARBA00023098"/>
    </source>
</evidence>
<evidence type="ECO:0000259" key="5">
    <source>
        <dbReference type="PROSITE" id="PS51635"/>
    </source>
</evidence>